<proteinExistence type="predicted"/>
<evidence type="ECO:0000313" key="2">
    <source>
        <dbReference type="Proteomes" id="UP001281147"/>
    </source>
</evidence>
<keyword evidence="2" id="KW-1185">Reference proteome</keyword>
<organism evidence="1 2">
    <name type="scientific">Vermiconidia calcicola</name>
    <dbReference type="NCBI Taxonomy" id="1690605"/>
    <lineage>
        <taxon>Eukaryota</taxon>
        <taxon>Fungi</taxon>
        <taxon>Dikarya</taxon>
        <taxon>Ascomycota</taxon>
        <taxon>Pezizomycotina</taxon>
        <taxon>Dothideomycetes</taxon>
        <taxon>Dothideomycetidae</taxon>
        <taxon>Mycosphaerellales</taxon>
        <taxon>Extremaceae</taxon>
        <taxon>Vermiconidia</taxon>
    </lineage>
</organism>
<reference evidence="1" key="1">
    <citation type="submission" date="2023-07" db="EMBL/GenBank/DDBJ databases">
        <title>Black Yeasts Isolated from many extreme environments.</title>
        <authorList>
            <person name="Coleine C."/>
            <person name="Stajich J.E."/>
            <person name="Selbmann L."/>
        </authorList>
    </citation>
    <scope>NUCLEOTIDE SEQUENCE</scope>
    <source>
        <strain evidence="1">CCFEE 5714</strain>
    </source>
</reference>
<sequence>MGDKPSKDDQRSKAIREGRYLSMTQSINDTDLGSYNGQSRQGAHPLGWQDHASSETLASPRSPASWKRESTNNSFPDFRASLLPPPLAIKPKPSTQASSIQQNEHRQHGRSLSNTPLPPARAYGGAASKIKEHLGVDEVTVDFSHLRPPPDPPRLQPMLPSASTKNLWRSSMSRFSMTPSEMPYPMQMLRAAHNEEEGHQRAEEVLGLRRYSVPPPLPPKNPARATSLPLHKGPGSVEIVQESDAEEPLNGRTAWLHSLTGMLVVFNCWGISNAFGLFQAYFSETYLPGTSPSAIAWIGSTQLALVFGLGVPVGRMVDKGYFRVMFHGGSLIMIFGIFLSSVCKQLWSLWLVNGLITGIGMGMCFCSGMVALMTWFDERKVGAAMGLGAAGSCVGGIVYVLLARHFLKAEGYYTTMIVLGGVATVTMIPPNLVFRVRGQRHRSRSRRATETKVAKINWRTFASTSYLLAAAGMFFAFLGVYFGFVYTISFASNILHLSDTESSNLLIYMLTANLPGRFLPALISDRCIGPLNTIIPSVFLSSAVIWLWTASGEHKSSLTVIACFYGFVSAGIQVLYAPTVYSFCLEPVEQPTKKSNASDTENLKQESTQLAMDRIGVKAGGIFTCVGFACLIGLPIGGALISYRVDRGMSQPYLGAQIFAGVSLLIGGCLLLGSRVAKSGWAAKRA</sequence>
<dbReference type="Proteomes" id="UP001281147">
    <property type="component" value="Unassembled WGS sequence"/>
</dbReference>
<accession>A0ACC3NFC5</accession>
<comment type="caution">
    <text evidence="1">The sequence shown here is derived from an EMBL/GenBank/DDBJ whole genome shotgun (WGS) entry which is preliminary data.</text>
</comment>
<evidence type="ECO:0000313" key="1">
    <source>
        <dbReference type="EMBL" id="KAK3714460.1"/>
    </source>
</evidence>
<protein>
    <submittedName>
        <fullName evidence="1">Uncharacterized protein</fullName>
    </submittedName>
</protein>
<name>A0ACC3NFC5_9PEZI</name>
<dbReference type="EMBL" id="JAUTXU010000055">
    <property type="protein sequence ID" value="KAK3714460.1"/>
    <property type="molecule type" value="Genomic_DNA"/>
</dbReference>
<gene>
    <name evidence="1" type="ORF">LTR37_007766</name>
</gene>